<evidence type="ECO:0000313" key="7">
    <source>
        <dbReference type="Proteomes" id="UP000290849"/>
    </source>
</evidence>
<gene>
    <name evidence="6" type="ORF">C7R54_25005</name>
</gene>
<feature type="region of interest" description="Disordered" evidence="4">
    <location>
        <begin position="1"/>
        <end position="46"/>
    </location>
</feature>
<feature type="domain" description="UspA" evidence="5">
    <location>
        <begin position="186"/>
        <end position="321"/>
    </location>
</feature>
<sequence>MTAPTEFSAPLSSPASHADAGPVPGPGPNLDPSLGPQGGPAPDGPILLATDLSARCDRALDRAVVLAKARGVPLIALHVLESEPATASPSAPSWRRFSEDHRALARYRLGLDLDDPALSADIHVESGEASERIVALARQYGCSLIITGIARDESLGKLLLGSTVKKLVRHVSVPVLVVKNRPHGPYREAVVATDFSPESRHALQVAAALFPSTSLLLFHAYDTPFGMRRLAEGLGEDAQRDAQREMDEFLAATPGLPAGVPAGTLVKDGEPETLLSDYVFAQRCEMVVAGTRRIKGIMGAMVGSVAERLLEALPCDVLLVRDAEPEAR</sequence>
<dbReference type="Gene3D" id="3.40.50.12370">
    <property type="match status" value="2"/>
</dbReference>
<keyword evidence="2" id="KW-0547">Nucleotide-binding</keyword>
<dbReference type="InterPro" id="IPR006015">
    <property type="entry name" value="Universal_stress_UspA"/>
</dbReference>
<dbReference type="PRINTS" id="PR01438">
    <property type="entry name" value="UNVRSLSTRESS"/>
</dbReference>
<evidence type="ECO:0000256" key="3">
    <source>
        <dbReference type="ARBA" id="ARBA00022840"/>
    </source>
</evidence>
<dbReference type="InterPro" id="IPR006016">
    <property type="entry name" value="UspA"/>
</dbReference>
<keyword evidence="7" id="KW-1185">Reference proteome</keyword>
<dbReference type="Pfam" id="PF00582">
    <property type="entry name" value="Usp"/>
    <property type="match status" value="2"/>
</dbReference>
<dbReference type="Proteomes" id="UP000290849">
    <property type="component" value="Unassembled WGS sequence"/>
</dbReference>
<evidence type="ECO:0000256" key="1">
    <source>
        <dbReference type="ARBA" id="ARBA00008791"/>
    </source>
</evidence>
<comment type="caution">
    <text evidence="6">The sequence shown here is derived from an EMBL/GenBank/DDBJ whole genome shotgun (WGS) entry which is preliminary data.</text>
</comment>
<dbReference type="OrthoDB" id="9792500at2"/>
<dbReference type="GO" id="GO:0005524">
    <property type="term" value="F:ATP binding"/>
    <property type="evidence" value="ECO:0007669"/>
    <property type="project" value="UniProtKB-KW"/>
</dbReference>
<dbReference type="RefSeq" id="WP_129153510.1">
    <property type="nucleotide sequence ID" value="NZ_JBHSDO010000018.1"/>
</dbReference>
<dbReference type="CDD" id="cd00293">
    <property type="entry name" value="USP-like"/>
    <property type="match status" value="2"/>
</dbReference>
<proteinExistence type="inferred from homology"/>
<dbReference type="PANTHER" id="PTHR46268:SF27">
    <property type="entry name" value="UNIVERSAL STRESS PROTEIN RV2623"/>
    <property type="match status" value="1"/>
</dbReference>
<evidence type="ECO:0000256" key="2">
    <source>
        <dbReference type="ARBA" id="ARBA00022741"/>
    </source>
</evidence>
<feature type="domain" description="UspA" evidence="5">
    <location>
        <begin position="45"/>
        <end position="179"/>
    </location>
</feature>
<dbReference type="PANTHER" id="PTHR46268">
    <property type="entry name" value="STRESS RESPONSE PROTEIN NHAX"/>
    <property type="match status" value="1"/>
</dbReference>
<evidence type="ECO:0000256" key="4">
    <source>
        <dbReference type="SAM" id="MobiDB-lite"/>
    </source>
</evidence>
<organism evidence="6 7">
    <name type="scientific">Achromobacter aloeverae</name>
    <dbReference type="NCBI Taxonomy" id="1750518"/>
    <lineage>
        <taxon>Bacteria</taxon>
        <taxon>Pseudomonadati</taxon>
        <taxon>Pseudomonadota</taxon>
        <taxon>Betaproteobacteria</taxon>
        <taxon>Burkholderiales</taxon>
        <taxon>Alcaligenaceae</taxon>
        <taxon>Achromobacter</taxon>
    </lineage>
</organism>
<evidence type="ECO:0000313" key="6">
    <source>
        <dbReference type="EMBL" id="RXN84734.1"/>
    </source>
</evidence>
<protein>
    <submittedName>
        <fullName evidence="6">Universal stress protein</fullName>
    </submittedName>
</protein>
<dbReference type="AlphaFoldDB" id="A0A4V1MRL5"/>
<comment type="similarity">
    <text evidence="1">Belongs to the universal stress protein A family.</text>
</comment>
<evidence type="ECO:0000259" key="5">
    <source>
        <dbReference type="Pfam" id="PF00582"/>
    </source>
</evidence>
<name>A0A4V1MRL5_9BURK</name>
<dbReference type="SUPFAM" id="SSF52402">
    <property type="entry name" value="Adenine nucleotide alpha hydrolases-like"/>
    <property type="match status" value="2"/>
</dbReference>
<reference evidence="6 7" key="1">
    <citation type="journal article" date="2017" name="Int. J. Syst. Evol. Microbiol.">
        <title>Achromobacter aloeverae sp. nov., isolated from the root of Aloe vera (L.) Burm.f.</title>
        <authorList>
            <person name="Kuncharoen N."/>
            <person name="Muramatsu Y."/>
            <person name="Shibata C."/>
            <person name="Kamakura Y."/>
            <person name="Nakagawa Y."/>
            <person name="Tanasupawat S."/>
        </authorList>
    </citation>
    <scope>NUCLEOTIDE SEQUENCE [LARGE SCALE GENOMIC DNA]</scope>
    <source>
        <strain evidence="6 7">AVA-1</strain>
    </source>
</reference>
<accession>A0A4V1MRL5</accession>
<keyword evidence="3" id="KW-0067">ATP-binding</keyword>
<dbReference type="EMBL" id="PYAL01000008">
    <property type="protein sequence ID" value="RXN84734.1"/>
    <property type="molecule type" value="Genomic_DNA"/>
</dbReference>